<comment type="caution">
    <text evidence="1">The sequence shown here is derived from an EMBL/GenBank/DDBJ whole genome shotgun (WGS) entry which is preliminary data.</text>
</comment>
<accession>A0A165ZBT2</accession>
<reference evidence="2" key="1">
    <citation type="journal article" date="2016" name="Genome Announc.">
        <title>Draft Genome Sequences of Methanobrevibacter curvatus DSM11111, Methanobrevibacter cuticularis DSM11139, Methanobrevibacter filiformis DSM11501, and Methanobrevibacter oralis DSM7256.</title>
        <authorList>
            <person name="Poehlein A."/>
            <person name="Seedorf H."/>
        </authorList>
    </citation>
    <scope>NUCLEOTIDE SEQUENCE [LARGE SCALE GENOMIC DNA]</scope>
    <source>
        <strain evidence="2">DSM 7256 / JCM 30027 / ZR</strain>
    </source>
</reference>
<dbReference type="PATRIC" id="fig|66851.6.peg.2006"/>
<proteinExistence type="predicted"/>
<evidence type="ECO:0000313" key="1">
    <source>
        <dbReference type="EMBL" id="KZX10506.1"/>
    </source>
</evidence>
<dbReference type="AlphaFoldDB" id="A0A165ZBT2"/>
<dbReference type="EMBL" id="LWMU01000114">
    <property type="protein sequence ID" value="KZX10506.1"/>
    <property type="molecule type" value="Genomic_DNA"/>
</dbReference>
<name>A0A165ZBT2_METOA</name>
<dbReference type="Proteomes" id="UP000077428">
    <property type="component" value="Unassembled WGS sequence"/>
</dbReference>
<keyword evidence="2" id="KW-1185">Reference proteome</keyword>
<gene>
    <name evidence="1" type="ORF">MBORA_18370</name>
</gene>
<organism evidence="1 2">
    <name type="scientific">Methanobrevibacter oralis</name>
    <dbReference type="NCBI Taxonomy" id="66851"/>
    <lineage>
        <taxon>Archaea</taxon>
        <taxon>Methanobacteriati</taxon>
        <taxon>Methanobacteriota</taxon>
        <taxon>Methanomada group</taxon>
        <taxon>Methanobacteria</taxon>
        <taxon>Methanobacteriales</taxon>
        <taxon>Methanobacteriaceae</taxon>
        <taxon>Methanobrevibacter</taxon>
    </lineage>
</organism>
<protein>
    <submittedName>
        <fullName evidence="1">Uncharacterized protein</fullName>
    </submittedName>
</protein>
<sequence>MKIELLLIHQNLDDIQDLIMSEKIYFQFGQKITYNRTLYAFNGSKQIKPTHEQPK</sequence>
<evidence type="ECO:0000313" key="2">
    <source>
        <dbReference type="Proteomes" id="UP000077428"/>
    </source>
</evidence>